<comment type="similarity">
    <text evidence="1">Belongs to the carbohydrate kinase pfkB family.</text>
</comment>
<keyword evidence="12" id="KW-0963">Cytoplasm</keyword>
<dbReference type="InterPro" id="IPR011877">
    <property type="entry name" value="Ribokinase"/>
</dbReference>
<feature type="binding site" evidence="12">
    <location>
        <position position="290"/>
    </location>
    <ligand>
        <name>K(+)</name>
        <dbReference type="ChEBI" id="CHEBI:29103"/>
    </ligand>
</feature>
<comment type="pathway">
    <text evidence="12">Carbohydrate metabolism; D-ribose degradation; D-ribose 5-phosphate from beta-D-ribopyranose: step 2/2.</text>
</comment>
<keyword evidence="11 12" id="KW-0119">Carbohydrate metabolism</keyword>
<evidence type="ECO:0000256" key="2">
    <source>
        <dbReference type="ARBA" id="ARBA00012035"/>
    </source>
</evidence>
<reference evidence="14" key="2">
    <citation type="submission" date="2021-04" db="EMBL/GenBank/DDBJ databases">
        <authorList>
            <person name="Dong X."/>
        </authorList>
    </citation>
    <scope>NUCLEOTIDE SEQUENCE</scope>
    <source>
        <strain evidence="14">ZWT</strain>
    </source>
</reference>
<dbReference type="RefSeq" id="WP_250857594.1">
    <property type="nucleotide sequence ID" value="NZ_JAGSOJ010000001.1"/>
</dbReference>
<evidence type="ECO:0000256" key="3">
    <source>
        <dbReference type="ARBA" id="ARBA00016943"/>
    </source>
</evidence>
<evidence type="ECO:0000259" key="13">
    <source>
        <dbReference type="Pfam" id="PF00294"/>
    </source>
</evidence>
<dbReference type="Gene3D" id="3.40.1190.20">
    <property type="match status" value="1"/>
</dbReference>
<keyword evidence="7 12" id="KW-0418">Kinase</keyword>
<dbReference type="HAMAP" id="MF_01987">
    <property type="entry name" value="Ribokinase"/>
    <property type="match status" value="1"/>
</dbReference>
<evidence type="ECO:0000256" key="8">
    <source>
        <dbReference type="ARBA" id="ARBA00022840"/>
    </source>
</evidence>
<dbReference type="GO" id="GO:0005524">
    <property type="term" value="F:ATP binding"/>
    <property type="evidence" value="ECO:0007669"/>
    <property type="project" value="UniProtKB-UniRule"/>
</dbReference>
<evidence type="ECO:0000256" key="4">
    <source>
        <dbReference type="ARBA" id="ARBA00022679"/>
    </source>
</evidence>
<keyword evidence="8 12" id="KW-0067">ATP-binding</keyword>
<feature type="binding site" evidence="12">
    <location>
        <position position="140"/>
    </location>
    <ligand>
        <name>substrate</name>
    </ligand>
</feature>
<dbReference type="GO" id="GO:0005829">
    <property type="term" value="C:cytosol"/>
    <property type="evidence" value="ECO:0007669"/>
    <property type="project" value="TreeGrafter"/>
</dbReference>
<evidence type="ECO:0000256" key="11">
    <source>
        <dbReference type="ARBA" id="ARBA00023277"/>
    </source>
</evidence>
<feature type="binding site" evidence="12">
    <location>
        <begin position="220"/>
        <end position="225"/>
    </location>
    <ligand>
        <name>ATP</name>
        <dbReference type="ChEBI" id="CHEBI:30616"/>
    </ligand>
</feature>
<evidence type="ECO:0000256" key="6">
    <source>
        <dbReference type="ARBA" id="ARBA00022741"/>
    </source>
</evidence>
<keyword evidence="6 12" id="KW-0547">Nucleotide-binding</keyword>
<evidence type="ECO:0000313" key="15">
    <source>
        <dbReference type="Proteomes" id="UP001056429"/>
    </source>
</evidence>
<dbReference type="GO" id="GO:0019303">
    <property type="term" value="P:D-ribose catabolic process"/>
    <property type="evidence" value="ECO:0007669"/>
    <property type="project" value="UniProtKB-UniRule"/>
</dbReference>
<comment type="activity regulation">
    <text evidence="12">Activated by a monovalent cation that binds near, but not in, the active site. The most likely occupant of the site in vivo is potassium. Ion binding induces a conformational change that may alter substrate affinity.</text>
</comment>
<sequence length="310" mass="33485">MNKICVIGSMNMDMVLNVKNLPKKGETLLVNNMEKIPGGKGANQAVAAKRLGSDVYMISQIGEDDNGEILLDCLKKDGINTEYVFKDISNPTGLAIITVDENADNMITVISGANMTINTNHVKKAEEIIKNCDIVISQFETPMETTIETFKIAKENRIITILNPAPATAISEELLNVTDIIVPNETEAYELTNIEVKDLESAKIAASKFIDKGVNYVIITLGEKGAALITKENAELIPAYKVAAVDTTAAGDSFIGAVSSNLSKVKNVDYEVLRKAINFGNKVSSIAVTKKGAQISLPTLEEVVNKYGEE</sequence>
<organism evidence="14 15">
    <name type="scientific">Oceanirhabdus seepicola</name>
    <dbReference type="NCBI Taxonomy" id="2828781"/>
    <lineage>
        <taxon>Bacteria</taxon>
        <taxon>Bacillati</taxon>
        <taxon>Bacillota</taxon>
        <taxon>Clostridia</taxon>
        <taxon>Eubacteriales</taxon>
        <taxon>Clostridiaceae</taxon>
        <taxon>Oceanirhabdus</taxon>
    </lineage>
</organism>
<feature type="binding site" evidence="12">
    <location>
        <position position="248"/>
    </location>
    <ligand>
        <name>K(+)</name>
        <dbReference type="ChEBI" id="CHEBI:29103"/>
    </ligand>
</feature>
<feature type="binding site" evidence="12">
    <location>
        <position position="252"/>
    </location>
    <ligand>
        <name>substrate</name>
    </ligand>
</feature>
<proteinExistence type="inferred from homology"/>
<dbReference type="NCBIfam" id="TIGR02152">
    <property type="entry name" value="D_ribokin_bact"/>
    <property type="match status" value="1"/>
</dbReference>
<gene>
    <name evidence="12 14" type="primary">rbsK</name>
    <name evidence="14" type="ORF">KDK92_03160</name>
</gene>
<dbReference type="InterPro" id="IPR002173">
    <property type="entry name" value="Carboh/pur_kinase_PfkB_CS"/>
</dbReference>
<feature type="binding site" evidence="12">
    <location>
        <position position="281"/>
    </location>
    <ligand>
        <name>ATP</name>
        <dbReference type="ChEBI" id="CHEBI:30616"/>
    </ligand>
</feature>
<dbReference type="CDD" id="cd01174">
    <property type="entry name" value="ribokinase"/>
    <property type="match status" value="1"/>
</dbReference>
<keyword evidence="15" id="KW-1185">Reference proteome</keyword>
<dbReference type="PROSITE" id="PS00584">
    <property type="entry name" value="PFKB_KINASES_2"/>
    <property type="match status" value="1"/>
</dbReference>
<feature type="binding site" evidence="12">
    <location>
        <begin position="251"/>
        <end position="252"/>
    </location>
    <ligand>
        <name>ATP</name>
        <dbReference type="ChEBI" id="CHEBI:30616"/>
    </ligand>
</feature>
<dbReference type="InterPro" id="IPR011611">
    <property type="entry name" value="PfkB_dom"/>
</dbReference>
<dbReference type="SUPFAM" id="SSF53613">
    <property type="entry name" value="Ribokinase-like"/>
    <property type="match status" value="1"/>
</dbReference>
<evidence type="ECO:0000256" key="5">
    <source>
        <dbReference type="ARBA" id="ARBA00022723"/>
    </source>
</evidence>
<dbReference type="GO" id="GO:0046872">
    <property type="term" value="F:metal ion binding"/>
    <property type="evidence" value="ECO:0007669"/>
    <property type="project" value="UniProtKB-KW"/>
</dbReference>
<dbReference type="AlphaFoldDB" id="A0A9J6NYL3"/>
<keyword evidence="10 12" id="KW-0630">Potassium</keyword>
<dbReference type="InterPro" id="IPR029056">
    <property type="entry name" value="Ribokinase-like"/>
</dbReference>
<feature type="binding site" evidence="12">
    <location>
        <position position="292"/>
    </location>
    <ligand>
        <name>K(+)</name>
        <dbReference type="ChEBI" id="CHEBI:29103"/>
    </ligand>
</feature>
<comment type="subcellular location">
    <subcellularLocation>
        <location evidence="12">Cytoplasm</location>
    </subcellularLocation>
</comment>
<dbReference type="GO" id="GO:0004747">
    <property type="term" value="F:ribokinase activity"/>
    <property type="evidence" value="ECO:0007669"/>
    <property type="project" value="UniProtKB-UniRule"/>
</dbReference>
<feature type="binding site" evidence="12">
    <location>
        <position position="246"/>
    </location>
    <ligand>
        <name>K(+)</name>
        <dbReference type="ChEBI" id="CHEBI:29103"/>
    </ligand>
</feature>
<feature type="binding site" evidence="12">
    <location>
        <position position="287"/>
    </location>
    <ligand>
        <name>K(+)</name>
        <dbReference type="ChEBI" id="CHEBI:29103"/>
    </ligand>
</feature>
<keyword evidence="9 12" id="KW-0460">Magnesium</keyword>
<dbReference type="InterPro" id="IPR002139">
    <property type="entry name" value="Ribo/fructo_kinase"/>
</dbReference>
<reference evidence="14" key="1">
    <citation type="journal article" date="2021" name="mSystems">
        <title>Bacteria and Archaea Synergistically Convert Glycine Betaine to Biogenic Methane in the Formosa Cold Seep of the South China Sea.</title>
        <authorList>
            <person name="Li L."/>
            <person name="Zhang W."/>
            <person name="Zhang S."/>
            <person name="Song L."/>
            <person name="Sun Q."/>
            <person name="Zhang H."/>
            <person name="Xiang H."/>
            <person name="Dong X."/>
        </authorList>
    </citation>
    <scope>NUCLEOTIDE SEQUENCE</scope>
    <source>
        <strain evidence="14">ZWT</strain>
    </source>
</reference>
<evidence type="ECO:0000256" key="12">
    <source>
        <dbReference type="HAMAP-Rule" id="MF_01987"/>
    </source>
</evidence>
<comment type="catalytic activity">
    <reaction evidence="12">
        <text>D-ribose + ATP = D-ribose 5-phosphate + ADP + H(+)</text>
        <dbReference type="Rhea" id="RHEA:13697"/>
        <dbReference type="ChEBI" id="CHEBI:15378"/>
        <dbReference type="ChEBI" id="CHEBI:30616"/>
        <dbReference type="ChEBI" id="CHEBI:47013"/>
        <dbReference type="ChEBI" id="CHEBI:78346"/>
        <dbReference type="ChEBI" id="CHEBI:456216"/>
        <dbReference type="EC" id="2.7.1.15"/>
    </reaction>
</comment>
<comment type="cofactor">
    <cofactor evidence="12">
        <name>Mg(2+)</name>
        <dbReference type="ChEBI" id="CHEBI:18420"/>
    </cofactor>
    <text evidence="12">Requires a divalent cation, most likely magnesium in vivo, as an electrophilic catalyst to aid phosphoryl group transfer. It is the chelate of the metal and the nucleotide that is the actual substrate.</text>
</comment>
<evidence type="ECO:0000256" key="1">
    <source>
        <dbReference type="ARBA" id="ARBA00005380"/>
    </source>
</evidence>
<dbReference type="Pfam" id="PF00294">
    <property type="entry name" value="PfkB"/>
    <property type="match status" value="1"/>
</dbReference>
<feature type="active site" description="Proton acceptor" evidence="12">
    <location>
        <position position="252"/>
    </location>
</feature>
<dbReference type="EC" id="2.7.1.15" evidence="2 12"/>
<dbReference type="EMBL" id="JAGSOJ010000001">
    <property type="protein sequence ID" value="MCM1988725.1"/>
    <property type="molecule type" value="Genomic_DNA"/>
</dbReference>
<feature type="binding site" evidence="12">
    <location>
        <begin position="39"/>
        <end position="43"/>
    </location>
    <ligand>
        <name>substrate</name>
    </ligand>
</feature>
<dbReference type="Proteomes" id="UP001056429">
    <property type="component" value="Unassembled WGS sequence"/>
</dbReference>
<feature type="domain" description="Carbohydrate kinase PfkB" evidence="13">
    <location>
        <begin position="1"/>
        <end position="299"/>
    </location>
</feature>
<dbReference type="PANTHER" id="PTHR10584:SF166">
    <property type="entry name" value="RIBOKINASE"/>
    <property type="match status" value="1"/>
</dbReference>
<evidence type="ECO:0000256" key="7">
    <source>
        <dbReference type="ARBA" id="ARBA00022777"/>
    </source>
</evidence>
<feature type="binding site" evidence="12">
    <location>
        <position position="184"/>
    </location>
    <ligand>
        <name>ATP</name>
        <dbReference type="ChEBI" id="CHEBI:30616"/>
    </ligand>
</feature>
<feature type="binding site" evidence="12">
    <location>
        <begin position="11"/>
        <end position="13"/>
    </location>
    <ligand>
        <name>substrate</name>
    </ligand>
</feature>
<keyword evidence="4 12" id="KW-0808">Transferase</keyword>
<comment type="caution">
    <text evidence="14">The sequence shown here is derived from an EMBL/GenBank/DDBJ whole genome shotgun (WGS) entry which is preliminary data.</text>
</comment>
<evidence type="ECO:0000256" key="9">
    <source>
        <dbReference type="ARBA" id="ARBA00022842"/>
    </source>
</evidence>
<evidence type="ECO:0000313" key="14">
    <source>
        <dbReference type="EMBL" id="MCM1988725.1"/>
    </source>
</evidence>
<evidence type="ECO:0000256" key="10">
    <source>
        <dbReference type="ARBA" id="ARBA00022958"/>
    </source>
</evidence>
<accession>A0A9J6NYL3</accession>
<keyword evidence="5 12" id="KW-0479">Metal-binding</keyword>
<comment type="function">
    <text evidence="12">Catalyzes the phosphorylation of ribose at O-5 in a reaction requiring ATP and magnesium. The resulting D-ribose-5-phosphate can then be used either for sythesis of nucleotides, histidine, and tryptophan, or as a component of the pentose phosphate pathway.</text>
</comment>
<feature type="binding site" evidence="12">
    <location>
        <position position="296"/>
    </location>
    <ligand>
        <name>K(+)</name>
        <dbReference type="ChEBI" id="CHEBI:29103"/>
    </ligand>
</feature>
<comment type="caution">
    <text evidence="12">Lacks conserved residue(s) required for the propagation of feature annotation.</text>
</comment>
<name>A0A9J6NYL3_9CLOT</name>
<dbReference type="PANTHER" id="PTHR10584">
    <property type="entry name" value="SUGAR KINASE"/>
    <property type="match status" value="1"/>
</dbReference>
<comment type="similarity">
    <text evidence="12">Belongs to the carbohydrate kinase PfkB family. Ribokinase subfamily.</text>
</comment>
<protein>
    <recommendedName>
        <fullName evidence="3 12">Ribokinase</fullName>
        <shortName evidence="12">RK</shortName>
        <ecNumber evidence="2 12">2.7.1.15</ecNumber>
    </recommendedName>
</protein>
<dbReference type="PRINTS" id="PR00990">
    <property type="entry name" value="RIBOKINASE"/>
</dbReference>
<comment type="subunit">
    <text evidence="12">Homodimer.</text>
</comment>